<evidence type="ECO:0000256" key="1">
    <source>
        <dbReference type="SAM" id="MobiDB-lite"/>
    </source>
</evidence>
<sequence>MHRSKDPVDLTADSGSDNSLFEVETPTKKAATSMTSTGEKRKRDPSWVDVLRIPKTIAAGDEGKKVIAVVTVMGEYVCKGLNNEDRIKLITKKENERDGRVRAQKKREMEETSI</sequence>
<organism evidence="2 3">
    <name type="scientific">Didymella pomorum</name>
    <dbReference type="NCBI Taxonomy" id="749634"/>
    <lineage>
        <taxon>Eukaryota</taxon>
        <taxon>Fungi</taxon>
        <taxon>Dikarya</taxon>
        <taxon>Ascomycota</taxon>
        <taxon>Pezizomycotina</taxon>
        <taxon>Dothideomycetes</taxon>
        <taxon>Pleosporomycetidae</taxon>
        <taxon>Pleosporales</taxon>
        <taxon>Pleosporineae</taxon>
        <taxon>Didymellaceae</taxon>
        <taxon>Didymella</taxon>
    </lineage>
</organism>
<dbReference type="AlphaFoldDB" id="A0A9W8ZNE0"/>
<reference evidence="2" key="1">
    <citation type="submission" date="2022-10" db="EMBL/GenBank/DDBJ databases">
        <title>Tapping the CABI collections for fungal endophytes: first genome assemblies for Collariella, Neodidymelliopsis, Ascochyta clinopodiicola, Didymella pomorum, Didymosphaeria variabile, Neocosmospora piperis and Neocucurbitaria cava.</title>
        <authorList>
            <person name="Hill R."/>
        </authorList>
    </citation>
    <scope>NUCLEOTIDE SEQUENCE</scope>
    <source>
        <strain evidence="2">IMI 355091</strain>
    </source>
</reference>
<evidence type="ECO:0000313" key="2">
    <source>
        <dbReference type="EMBL" id="KAJ4412611.1"/>
    </source>
</evidence>
<evidence type="ECO:0000313" key="3">
    <source>
        <dbReference type="Proteomes" id="UP001140510"/>
    </source>
</evidence>
<accession>A0A9W8ZNE0</accession>
<comment type="caution">
    <text evidence="2">The sequence shown here is derived from an EMBL/GenBank/DDBJ whole genome shotgun (WGS) entry which is preliminary data.</text>
</comment>
<feature type="region of interest" description="Disordered" evidence="1">
    <location>
        <begin position="1"/>
        <end position="45"/>
    </location>
</feature>
<name>A0A9W8ZNE0_9PLEO</name>
<protein>
    <submittedName>
        <fullName evidence="2">Uncharacterized protein</fullName>
    </submittedName>
</protein>
<gene>
    <name evidence="2" type="ORF">N0V91_000370</name>
</gene>
<proteinExistence type="predicted"/>
<dbReference type="Proteomes" id="UP001140510">
    <property type="component" value="Unassembled WGS sequence"/>
</dbReference>
<keyword evidence="3" id="KW-1185">Reference proteome</keyword>
<feature type="region of interest" description="Disordered" evidence="1">
    <location>
        <begin position="93"/>
        <end position="114"/>
    </location>
</feature>
<dbReference type="EMBL" id="JAPEVA010000002">
    <property type="protein sequence ID" value="KAJ4412611.1"/>
    <property type="molecule type" value="Genomic_DNA"/>
</dbReference>